<accession>A0ABD2MI55</accession>
<organism evidence="1 2">
    <name type="scientific">Cryptolaemus montrouzieri</name>
    <dbReference type="NCBI Taxonomy" id="559131"/>
    <lineage>
        <taxon>Eukaryota</taxon>
        <taxon>Metazoa</taxon>
        <taxon>Ecdysozoa</taxon>
        <taxon>Arthropoda</taxon>
        <taxon>Hexapoda</taxon>
        <taxon>Insecta</taxon>
        <taxon>Pterygota</taxon>
        <taxon>Neoptera</taxon>
        <taxon>Endopterygota</taxon>
        <taxon>Coleoptera</taxon>
        <taxon>Polyphaga</taxon>
        <taxon>Cucujiformia</taxon>
        <taxon>Coccinelloidea</taxon>
        <taxon>Coccinellidae</taxon>
        <taxon>Scymninae</taxon>
        <taxon>Scymnini</taxon>
        <taxon>Cryptolaemus</taxon>
    </lineage>
</organism>
<reference evidence="1 2" key="1">
    <citation type="journal article" date="2021" name="BMC Biol.">
        <title>Horizontally acquired antibacterial genes associated with adaptive radiation of ladybird beetles.</title>
        <authorList>
            <person name="Li H.S."/>
            <person name="Tang X.F."/>
            <person name="Huang Y.H."/>
            <person name="Xu Z.Y."/>
            <person name="Chen M.L."/>
            <person name="Du X.Y."/>
            <person name="Qiu B.Y."/>
            <person name="Chen P.T."/>
            <person name="Zhang W."/>
            <person name="Slipinski A."/>
            <person name="Escalona H.E."/>
            <person name="Waterhouse R.M."/>
            <person name="Zwick A."/>
            <person name="Pang H."/>
        </authorList>
    </citation>
    <scope>NUCLEOTIDE SEQUENCE [LARGE SCALE GENOMIC DNA]</scope>
    <source>
        <strain evidence="1">SYSU2018</strain>
    </source>
</reference>
<comment type="caution">
    <text evidence="1">The sequence shown here is derived from an EMBL/GenBank/DDBJ whole genome shotgun (WGS) entry which is preliminary data.</text>
</comment>
<dbReference type="AlphaFoldDB" id="A0ABD2MI55"/>
<proteinExistence type="predicted"/>
<protein>
    <submittedName>
        <fullName evidence="1">Uncharacterized protein</fullName>
    </submittedName>
</protein>
<evidence type="ECO:0000313" key="1">
    <source>
        <dbReference type="EMBL" id="KAL3266053.1"/>
    </source>
</evidence>
<gene>
    <name evidence="1" type="ORF">HHI36_010240</name>
</gene>
<keyword evidence="2" id="KW-1185">Reference proteome</keyword>
<evidence type="ECO:0000313" key="2">
    <source>
        <dbReference type="Proteomes" id="UP001516400"/>
    </source>
</evidence>
<sequence>MDHFVKDFENPDKIDTSVFDSINDYNEMVALGDCNDFRVFHNNIRSINKNFDQLFVLLICLFPVENFPFNDERNERNPKINLDKMKTNLGPIGNHFFRLRILRTLTNI</sequence>
<dbReference type="Proteomes" id="UP001516400">
    <property type="component" value="Unassembled WGS sequence"/>
</dbReference>
<name>A0ABD2MI55_9CUCU</name>
<dbReference type="EMBL" id="JABFTP020000001">
    <property type="protein sequence ID" value="KAL3266053.1"/>
    <property type="molecule type" value="Genomic_DNA"/>
</dbReference>